<dbReference type="Gene3D" id="4.10.1060.50">
    <property type="match status" value="1"/>
</dbReference>
<evidence type="ECO:0000313" key="1">
    <source>
        <dbReference type="EMBL" id="PRR71545.1"/>
    </source>
</evidence>
<proteinExistence type="predicted"/>
<gene>
    <name evidence="1" type="ORF">MOST_23830</name>
</gene>
<name>A0A9X7P5P0_9FIRM</name>
<dbReference type="EMBL" id="PVXL01000054">
    <property type="protein sequence ID" value="PRR71545.1"/>
    <property type="molecule type" value="Genomic_DNA"/>
</dbReference>
<keyword evidence="2" id="KW-1185">Reference proteome</keyword>
<comment type="caution">
    <text evidence="1">The sequence shown here is derived from an EMBL/GenBank/DDBJ whole genome shotgun (WGS) entry which is preliminary data.</text>
</comment>
<dbReference type="InterPro" id="IPR038587">
    <property type="entry name" value="Ribosomal_eL40_sf"/>
</dbReference>
<evidence type="ECO:0008006" key="3">
    <source>
        <dbReference type="Google" id="ProtNLM"/>
    </source>
</evidence>
<dbReference type="AlphaFoldDB" id="A0A9X7P5P0"/>
<organism evidence="1 2">
    <name type="scientific">Neomoorella stamsii</name>
    <dbReference type="NCBI Taxonomy" id="1266720"/>
    <lineage>
        <taxon>Bacteria</taxon>
        <taxon>Bacillati</taxon>
        <taxon>Bacillota</taxon>
        <taxon>Clostridia</taxon>
        <taxon>Neomoorellales</taxon>
        <taxon>Neomoorellaceae</taxon>
        <taxon>Neomoorella</taxon>
    </lineage>
</organism>
<reference evidence="1 2" key="1">
    <citation type="submission" date="2018-03" db="EMBL/GenBank/DDBJ databases">
        <title>Genome sequence of Moorella stamsii DSM 26217.</title>
        <authorList>
            <person name="Poehlein A."/>
            <person name="Daniel R."/>
        </authorList>
    </citation>
    <scope>NUCLEOTIDE SEQUENCE [LARGE SCALE GENOMIC DNA]</scope>
    <source>
        <strain evidence="2">DSM 26217</strain>
    </source>
</reference>
<protein>
    <recommendedName>
        <fullName evidence="3">Zinc-ribbon domain-containing protein</fullName>
    </recommendedName>
</protein>
<dbReference type="Proteomes" id="UP000239430">
    <property type="component" value="Unassembled WGS sequence"/>
</dbReference>
<sequence>MCFRPPIAARPIKCPKCGAINPVVAKVCSKCQTPLEEKKVDEGAKKG</sequence>
<evidence type="ECO:0000313" key="2">
    <source>
        <dbReference type="Proteomes" id="UP000239430"/>
    </source>
</evidence>
<accession>A0A9X7P5P0</accession>